<dbReference type="FunFam" id="3.80.10.10:FF:000111">
    <property type="entry name" value="LRR receptor-like serine/threonine-protein kinase ERECTA"/>
    <property type="match status" value="1"/>
</dbReference>
<name>A0A2K3P5N9_TRIPR</name>
<protein>
    <submittedName>
        <fullName evidence="13">LRR receptor-like kinase resistance protein</fullName>
    </submittedName>
</protein>
<dbReference type="PANTHER" id="PTHR27000">
    <property type="entry name" value="LEUCINE-RICH REPEAT RECEPTOR-LIKE PROTEIN KINASE FAMILY PROTEIN-RELATED"/>
    <property type="match status" value="1"/>
</dbReference>
<dbReference type="SUPFAM" id="SSF52058">
    <property type="entry name" value="L domain-like"/>
    <property type="match status" value="2"/>
</dbReference>
<evidence type="ECO:0000256" key="8">
    <source>
        <dbReference type="ARBA" id="ARBA00022989"/>
    </source>
</evidence>
<organism evidence="13 14">
    <name type="scientific">Trifolium pratense</name>
    <name type="common">Red clover</name>
    <dbReference type="NCBI Taxonomy" id="57577"/>
    <lineage>
        <taxon>Eukaryota</taxon>
        <taxon>Viridiplantae</taxon>
        <taxon>Streptophyta</taxon>
        <taxon>Embryophyta</taxon>
        <taxon>Tracheophyta</taxon>
        <taxon>Spermatophyta</taxon>
        <taxon>Magnoliopsida</taxon>
        <taxon>eudicotyledons</taxon>
        <taxon>Gunneridae</taxon>
        <taxon>Pentapetalae</taxon>
        <taxon>rosids</taxon>
        <taxon>fabids</taxon>
        <taxon>Fabales</taxon>
        <taxon>Fabaceae</taxon>
        <taxon>Papilionoideae</taxon>
        <taxon>50 kb inversion clade</taxon>
        <taxon>NPAAA clade</taxon>
        <taxon>Hologalegina</taxon>
        <taxon>IRL clade</taxon>
        <taxon>Trifolieae</taxon>
        <taxon>Trifolium</taxon>
    </lineage>
</organism>
<evidence type="ECO:0000256" key="7">
    <source>
        <dbReference type="ARBA" id="ARBA00022737"/>
    </source>
</evidence>
<accession>A0A2K3P5N9</accession>
<comment type="subcellular location">
    <subcellularLocation>
        <location evidence="1">Cell membrane</location>
        <topology evidence="1">Single-pass type I membrane protein</topology>
    </subcellularLocation>
</comment>
<evidence type="ECO:0000256" key="2">
    <source>
        <dbReference type="ARBA" id="ARBA00009592"/>
    </source>
</evidence>
<evidence type="ECO:0000256" key="6">
    <source>
        <dbReference type="ARBA" id="ARBA00022729"/>
    </source>
</evidence>
<keyword evidence="8 12" id="KW-1133">Transmembrane helix</keyword>
<keyword evidence="4" id="KW-0433">Leucine-rich repeat</keyword>
<evidence type="ECO:0000256" key="3">
    <source>
        <dbReference type="ARBA" id="ARBA00022475"/>
    </source>
</evidence>
<reference evidence="13 14" key="2">
    <citation type="journal article" date="2017" name="Front. Plant Sci.">
        <title>Gene Classification and Mining of Molecular Markers Useful in Red Clover (Trifolium pratense) Breeding.</title>
        <authorList>
            <person name="Istvanek J."/>
            <person name="Dluhosova J."/>
            <person name="Dluhos P."/>
            <person name="Patkova L."/>
            <person name="Nedelnik J."/>
            <person name="Repkova J."/>
        </authorList>
    </citation>
    <scope>NUCLEOTIDE SEQUENCE [LARGE SCALE GENOMIC DNA]</scope>
    <source>
        <strain evidence="14">cv. Tatra</strain>
        <tissue evidence="13">Young leaves</tissue>
    </source>
</reference>
<keyword evidence="6" id="KW-0732">Signal</keyword>
<dbReference type="PANTHER" id="PTHR27000:SF642">
    <property type="entry name" value="INACTIVE LEUCINE-RICH REPEAT RECEPTOR KINASE XIAO-RELATED"/>
    <property type="match status" value="1"/>
</dbReference>
<keyword evidence="7" id="KW-0677">Repeat</keyword>
<dbReference type="Gene3D" id="3.80.10.10">
    <property type="entry name" value="Ribonuclease Inhibitor"/>
    <property type="match status" value="3"/>
</dbReference>
<comment type="similarity">
    <text evidence="2">Belongs to the RLP family.</text>
</comment>
<reference evidence="13 14" key="1">
    <citation type="journal article" date="2014" name="Am. J. Bot.">
        <title>Genome assembly and annotation for red clover (Trifolium pratense; Fabaceae).</title>
        <authorList>
            <person name="Istvanek J."/>
            <person name="Jaros M."/>
            <person name="Krenek A."/>
            <person name="Repkova J."/>
        </authorList>
    </citation>
    <scope>NUCLEOTIDE SEQUENCE [LARGE SCALE GENOMIC DNA]</scope>
    <source>
        <strain evidence="14">cv. Tatra</strain>
        <tissue evidence="13">Young leaves</tissue>
    </source>
</reference>
<keyword evidence="13" id="KW-0418">Kinase</keyword>
<dbReference type="EMBL" id="ASHM01003937">
    <property type="protein sequence ID" value="PNY10605.1"/>
    <property type="molecule type" value="Genomic_DNA"/>
</dbReference>
<keyword evidence="13" id="KW-0808">Transferase</keyword>
<evidence type="ECO:0000256" key="12">
    <source>
        <dbReference type="SAM" id="Phobius"/>
    </source>
</evidence>
<dbReference type="FunFam" id="3.80.10.10:FF:000095">
    <property type="entry name" value="LRR receptor-like serine/threonine-protein kinase GSO1"/>
    <property type="match status" value="1"/>
</dbReference>
<dbReference type="InterPro" id="IPR032675">
    <property type="entry name" value="LRR_dom_sf"/>
</dbReference>
<dbReference type="Pfam" id="PF13855">
    <property type="entry name" value="LRR_8"/>
    <property type="match status" value="2"/>
</dbReference>
<keyword evidence="10 13" id="KW-0675">Receptor</keyword>
<sequence length="612" mass="68069">MSSLTELHIYGSSLTGPVPSILGRWNLYKLQNLDLSFNDLSGDITEIIEALSCSNQSLEIIYLSYNQLTGKVPPFLGQFDNLKSLDLSRNTVNSQKGISGSIPTSIGNLSNLEYLNLDNMMKGSIPESIGKLTNLESLDLLQNYWEVDFSFNQLKGSVPLWFGVRALHLRNNLLSGTVPTNIGEEMSHLRYLDLSNNYLNGRIPMSLNRIQNLSFLDISNNDLTGDIPKFWMGMQSLQIIDLSNNSLSGRIPTSICSLTLLVILELGNNDLSADLSSVFQNCTRLRTLSLENNRFYGSIPYAINKNIPSLSELLLRGNNLTGSIPKELCHLPSLHLLDLADNNISGSIPACLGDVHGFKLPQTDLIYLMFSFTASGYVPYIRHIELVLKGKTTEYTKQMLVYSIIDFSKNHISGEIPEKITQLIHLGALNLSWNQLNGSIPNNIGSLTDLESLDLSHNHFSGAIPPSMASMTFLSYLNLSYNNLSGQIPVANQFGTFNEPSIYVGNPGLCGHPLPTNCTSLIPGNGEQDRKHEDEVDGDDDNERLGLYASIAVGYITGFWIVCGSLVLKRSWRHAYFNFVYDTREKLLILMAVNLARLKRNLDRKRTEELCS</sequence>
<evidence type="ECO:0000313" key="14">
    <source>
        <dbReference type="Proteomes" id="UP000236291"/>
    </source>
</evidence>
<dbReference type="Pfam" id="PF00560">
    <property type="entry name" value="LRR_1"/>
    <property type="match status" value="7"/>
</dbReference>
<evidence type="ECO:0000256" key="1">
    <source>
        <dbReference type="ARBA" id="ARBA00004251"/>
    </source>
</evidence>
<dbReference type="SMART" id="SM00369">
    <property type="entry name" value="LRR_TYP"/>
    <property type="match status" value="6"/>
</dbReference>
<dbReference type="SMART" id="SM00365">
    <property type="entry name" value="LRR_SD22"/>
    <property type="match status" value="5"/>
</dbReference>
<comment type="caution">
    <text evidence="13">The sequence shown here is derived from an EMBL/GenBank/DDBJ whole genome shotgun (WGS) entry which is preliminary data.</text>
</comment>
<gene>
    <name evidence="13" type="ORF">L195_g007189</name>
</gene>
<dbReference type="GO" id="GO:0016301">
    <property type="term" value="F:kinase activity"/>
    <property type="evidence" value="ECO:0007669"/>
    <property type="project" value="UniProtKB-KW"/>
</dbReference>
<dbReference type="InterPro" id="IPR001611">
    <property type="entry name" value="Leu-rich_rpt"/>
</dbReference>
<evidence type="ECO:0000256" key="10">
    <source>
        <dbReference type="ARBA" id="ARBA00023170"/>
    </source>
</evidence>
<keyword evidence="9 12" id="KW-0472">Membrane</keyword>
<evidence type="ECO:0000256" key="9">
    <source>
        <dbReference type="ARBA" id="ARBA00023136"/>
    </source>
</evidence>
<keyword evidence="11" id="KW-0325">Glycoprotein</keyword>
<dbReference type="STRING" id="57577.A0A2K3P5N9"/>
<dbReference type="InterPro" id="IPR003591">
    <property type="entry name" value="Leu-rich_rpt_typical-subtyp"/>
</dbReference>
<dbReference type="GO" id="GO:0005886">
    <property type="term" value="C:plasma membrane"/>
    <property type="evidence" value="ECO:0007669"/>
    <property type="project" value="UniProtKB-SubCell"/>
</dbReference>
<evidence type="ECO:0000313" key="13">
    <source>
        <dbReference type="EMBL" id="PNY10605.1"/>
    </source>
</evidence>
<evidence type="ECO:0000256" key="5">
    <source>
        <dbReference type="ARBA" id="ARBA00022692"/>
    </source>
</evidence>
<feature type="transmembrane region" description="Helical" evidence="12">
    <location>
        <begin position="545"/>
        <end position="568"/>
    </location>
</feature>
<keyword evidence="3" id="KW-1003">Cell membrane</keyword>
<proteinExistence type="inferred from homology"/>
<dbReference type="Proteomes" id="UP000236291">
    <property type="component" value="Unassembled WGS sequence"/>
</dbReference>
<evidence type="ECO:0000256" key="4">
    <source>
        <dbReference type="ARBA" id="ARBA00022614"/>
    </source>
</evidence>
<keyword evidence="5 12" id="KW-0812">Transmembrane</keyword>
<dbReference type="AlphaFoldDB" id="A0A2K3P5N9"/>
<dbReference type="ExpressionAtlas" id="A0A2K3P5N9">
    <property type="expression patterns" value="baseline"/>
</dbReference>
<dbReference type="PRINTS" id="PR00019">
    <property type="entry name" value="LEURICHRPT"/>
</dbReference>
<evidence type="ECO:0000256" key="11">
    <source>
        <dbReference type="ARBA" id="ARBA00023180"/>
    </source>
</evidence>